<comment type="caution">
    <text evidence="3">The sequence shown here is derived from an EMBL/GenBank/DDBJ whole genome shotgun (WGS) entry which is preliminary data.</text>
</comment>
<proteinExistence type="predicted"/>
<keyword evidence="1" id="KW-0472">Membrane</keyword>
<reference evidence="4" key="1">
    <citation type="journal article" date="2019" name="Int. J. Syst. Evol. Microbiol.">
        <title>The Global Catalogue of Microorganisms (GCM) 10K type strain sequencing project: providing services to taxonomists for standard genome sequencing and annotation.</title>
        <authorList>
            <consortium name="The Broad Institute Genomics Platform"/>
            <consortium name="The Broad Institute Genome Sequencing Center for Infectious Disease"/>
            <person name="Wu L."/>
            <person name="Ma J."/>
        </authorList>
    </citation>
    <scope>NUCLEOTIDE SEQUENCE [LARGE SCALE GENOMIC DNA]</scope>
    <source>
        <strain evidence="4">JCM 13002</strain>
    </source>
</reference>
<dbReference type="Pfam" id="PF23636">
    <property type="entry name" value="DUF7144"/>
    <property type="match status" value="1"/>
</dbReference>
<keyword evidence="4" id="KW-1185">Reference proteome</keyword>
<protein>
    <recommendedName>
        <fullName evidence="2">DUF7144 domain-containing protein</fullName>
    </recommendedName>
</protein>
<keyword evidence="1" id="KW-0812">Transmembrane</keyword>
<dbReference type="EMBL" id="BAAALD010000063">
    <property type="protein sequence ID" value="GAA1105068.1"/>
    <property type="molecule type" value="Genomic_DNA"/>
</dbReference>
<feature type="transmembrane region" description="Helical" evidence="1">
    <location>
        <begin position="18"/>
        <end position="42"/>
    </location>
</feature>
<organism evidence="3 4">
    <name type="scientific">Kitasatospora arboriphila</name>
    <dbReference type="NCBI Taxonomy" id="258052"/>
    <lineage>
        <taxon>Bacteria</taxon>
        <taxon>Bacillati</taxon>
        <taxon>Actinomycetota</taxon>
        <taxon>Actinomycetes</taxon>
        <taxon>Kitasatosporales</taxon>
        <taxon>Streptomycetaceae</taxon>
        <taxon>Kitasatospora</taxon>
    </lineage>
</organism>
<feature type="transmembrane region" description="Helical" evidence="1">
    <location>
        <begin position="111"/>
        <end position="130"/>
    </location>
</feature>
<accession>A0ABP4EE37</accession>
<sequence>MAEAVNGRRDTDNAASGVVAVAAVLLLVSGVLNLLRAVMALAGDPVFVIVPKYTFRFTLTSWGWIYLVLGVLAILIGLALFRLALWARIAGVAVACLVIVANFLSIPYYPLWSLVVIAACTVVIWGLCTVRHTPA</sequence>
<name>A0ABP4EE37_9ACTN</name>
<gene>
    <name evidence="3" type="ORF">GCM10009663_54050</name>
</gene>
<keyword evidence="1" id="KW-1133">Transmembrane helix</keyword>
<feature type="transmembrane region" description="Helical" evidence="1">
    <location>
        <begin position="86"/>
        <end position="105"/>
    </location>
</feature>
<evidence type="ECO:0000313" key="4">
    <source>
        <dbReference type="Proteomes" id="UP001499987"/>
    </source>
</evidence>
<evidence type="ECO:0000259" key="2">
    <source>
        <dbReference type="Pfam" id="PF23636"/>
    </source>
</evidence>
<evidence type="ECO:0000256" key="1">
    <source>
        <dbReference type="SAM" id="Phobius"/>
    </source>
</evidence>
<dbReference type="RefSeq" id="WP_344626288.1">
    <property type="nucleotide sequence ID" value="NZ_BAAALD010000063.1"/>
</dbReference>
<dbReference type="Proteomes" id="UP001499987">
    <property type="component" value="Unassembled WGS sequence"/>
</dbReference>
<feature type="domain" description="DUF7144" evidence="2">
    <location>
        <begin position="19"/>
        <end position="131"/>
    </location>
</feature>
<evidence type="ECO:0000313" key="3">
    <source>
        <dbReference type="EMBL" id="GAA1105068.1"/>
    </source>
</evidence>
<feature type="transmembrane region" description="Helical" evidence="1">
    <location>
        <begin position="62"/>
        <end position="81"/>
    </location>
</feature>
<dbReference type="InterPro" id="IPR055568">
    <property type="entry name" value="DUF7144"/>
</dbReference>